<dbReference type="EC" id="5.3.1.12" evidence="4 7"/>
<keyword evidence="9" id="KW-1185">Reference proteome</keyword>
<dbReference type="EMBL" id="JARXNK020000102">
    <property type="protein sequence ID" value="MEL0552162.1"/>
    <property type="molecule type" value="Genomic_DNA"/>
</dbReference>
<name>A0ABU9F8T2_9ENTR</name>
<comment type="catalytic activity">
    <reaction evidence="7">
        <text>aldehydo-D-galacturonate = keto-D-tagaturonate</text>
        <dbReference type="Rhea" id="RHEA:27702"/>
        <dbReference type="ChEBI" id="CHEBI:12952"/>
        <dbReference type="ChEBI" id="CHEBI:17886"/>
    </reaction>
</comment>
<evidence type="ECO:0000313" key="9">
    <source>
        <dbReference type="Proteomes" id="UP001312893"/>
    </source>
</evidence>
<evidence type="ECO:0000256" key="6">
    <source>
        <dbReference type="ARBA" id="ARBA00023235"/>
    </source>
</evidence>
<evidence type="ECO:0000256" key="5">
    <source>
        <dbReference type="ARBA" id="ARBA00020555"/>
    </source>
</evidence>
<dbReference type="Proteomes" id="UP001312893">
    <property type="component" value="Unassembled WGS sequence"/>
</dbReference>
<dbReference type="NCBIfam" id="NF002794">
    <property type="entry name" value="PRK02925.1"/>
    <property type="match status" value="1"/>
</dbReference>
<dbReference type="GO" id="GO:0008880">
    <property type="term" value="F:glucuronate isomerase activity"/>
    <property type="evidence" value="ECO:0007669"/>
    <property type="project" value="UniProtKB-EC"/>
</dbReference>
<dbReference type="SUPFAM" id="SSF51556">
    <property type="entry name" value="Metallo-dependent hydrolases"/>
    <property type="match status" value="1"/>
</dbReference>
<sequence length="468" mass="53432">MSLINNHFMINNEPGQRLYSDVAKALPIIDYHCHLDAKAIWENKPFRDITQLWLEGDHYKWRAMRANGIAERYITGQASAEEKFAAWAQTVESSFGNPLYHWTHLELKHYFGIDDTLNSKNWRDIMARCNAQLRQDDFLPQALICRSNVEALCTTDGPLDDLTWHQLLATKADFAPRVLPTFRPDELFDAHPDRFLTFVSQLAQKTQQTITSLETFLAALEARVSFFHDAGCRVSDHGPLEIRFRPLDAAGQAALFQRRLAGDALTEDECQAWDSMIFVALAKMYKQRDWAMQIHFGAIRNNNQPMFNQVGINCGFDSIGDQTHLAQSLNALLNAMVENNGLPKTIVYNLNARDNDVVASTIANFQSGEDGMKSPLQFGSGWWFNDTRRGMVNQLNALADQGLLANFIGMLTDSRSFVSYTRHDYFRRILCDLVGGWVERGEVPDDRDILDTMIRGICVDNARRYFRF</sequence>
<evidence type="ECO:0000256" key="1">
    <source>
        <dbReference type="ARBA" id="ARBA00001165"/>
    </source>
</evidence>
<proteinExistence type="inferred from homology"/>
<evidence type="ECO:0000256" key="7">
    <source>
        <dbReference type="HAMAP-Rule" id="MF_00675"/>
    </source>
</evidence>
<protein>
    <recommendedName>
        <fullName evidence="5 7">Uronate isomerase</fullName>
        <ecNumber evidence="4 7">5.3.1.12</ecNumber>
    </recommendedName>
    <alternativeName>
        <fullName evidence="7">Glucuronate isomerase</fullName>
    </alternativeName>
    <alternativeName>
        <fullName evidence="7">Uronic isomerase</fullName>
    </alternativeName>
</protein>
<dbReference type="PANTHER" id="PTHR30068:SF4">
    <property type="entry name" value="URONATE ISOMERASE"/>
    <property type="match status" value="1"/>
</dbReference>
<evidence type="ECO:0000256" key="4">
    <source>
        <dbReference type="ARBA" id="ARBA00012546"/>
    </source>
</evidence>
<comment type="catalytic activity">
    <reaction evidence="1 7">
        <text>D-glucuronate = D-fructuronate</text>
        <dbReference type="Rhea" id="RHEA:13049"/>
        <dbReference type="ChEBI" id="CHEBI:58720"/>
        <dbReference type="ChEBI" id="CHEBI:59863"/>
        <dbReference type="EC" id="5.3.1.12"/>
    </reaction>
</comment>
<comment type="caution">
    <text evidence="8">The sequence shown here is derived from an EMBL/GenBank/DDBJ whole genome shotgun (WGS) entry which is preliminary data.</text>
</comment>
<dbReference type="RefSeq" id="WP_123757956.1">
    <property type="nucleotide sequence ID" value="NZ_JARXNK020000102.1"/>
</dbReference>
<accession>A0ABU9F8T2</accession>
<organism evidence="8 9">
    <name type="scientific">Raoultella lignicola</name>
    <dbReference type="NCBI Taxonomy" id="3040939"/>
    <lineage>
        <taxon>Bacteria</taxon>
        <taxon>Pseudomonadati</taxon>
        <taxon>Pseudomonadota</taxon>
        <taxon>Gammaproteobacteria</taxon>
        <taxon>Enterobacterales</taxon>
        <taxon>Enterobacteriaceae</taxon>
        <taxon>Klebsiella/Raoultella group</taxon>
        <taxon>Raoultella</taxon>
    </lineage>
</organism>
<evidence type="ECO:0000256" key="3">
    <source>
        <dbReference type="ARBA" id="ARBA00008397"/>
    </source>
</evidence>
<evidence type="ECO:0000256" key="2">
    <source>
        <dbReference type="ARBA" id="ARBA00004892"/>
    </source>
</evidence>
<comment type="similarity">
    <text evidence="3 7">Belongs to the metallo-dependent hydrolases superfamily. Uronate isomerase family.</text>
</comment>
<dbReference type="InterPro" id="IPR003766">
    <property type="entry name" value="Uronate_isomerase"/>
</dbReference>
<dbReference type="InterPro" id="IPR032466">
    <property type="entry name" value="Metal_Hydrolase"/>
</dbReference>
<dbReference type="HAMAP" id="MF_00675">
    <property type="entry name" value="UxaC"/>
    <property type="match status" value="1"/>
</dbReference>
<dbReference type="Gene3D" id="1.10.2020.10">
    <property type="entry name" value="uronate isomerase, domain 2, chain A"/>
    <property type="match status" value="1"/>
</dbReference>
<keyword evidence="6 7" id="KW-0413">Isomerase</keyword>
<dbReference type="Gene3D" id="3.20.20.140">
    <property type="entry name" value="Metal-dependent hydrolases"/>
    <property type="match status" value="1"/>
</dbReference>
<comment type="pathway">
    <text evidence="2 7">Carbohydrate metabolism; pentose and glucuronate interconversion.</text>
</comment>
<evidence type="ECO:0000313" key="8">
    <source>
        <dbReference type="EMBL" id="MEL0552162.1"/>
    </source>
</evidence>
<dbReference type="PANTHER" id="PTHR30068">
    <property type="entry name" value="URONATE ISOMERASE"/>
    <property type="match status" value="1"/>
</dbReference>
<gene>
    <name evidence="7 8" type="primary">uxaC</name>
    <name evidence="8" type="ORF">QFI96_010685</name>
</gene>
<dbReference type="Pfam" id="PF02614">
    <property type="entry name" value="UxaC"/>
    <property type="match status" value="1"/>
</dbReference>
<reference evidence="8 9" key="1">
    <citation type="submission" date="2024-04" db="EMBL/GenBank/DDBJ databases">
        <title>Two novel Raoultella species associated with bleeding cankers of broadleaf hosts, Raoultella scottia sp. nov. and Raoultella lignicola sp. nov.</title>
        <authorList>
            <person name="Brady C.L."/>
        </authorList>
    </citation>
    <scope>NUCLEOTIDE SEQUENCE [LARGE SCALE GENOMIC DNA]</scope>
    <source>
        <strain evidence="8 9">TW_WC1a.1</strain>
    </source>
</reference>